<dbReference type="Pfam" id="PF00392">
    <property type="entry name" value="GntR"/>
    <property type="match status" value="1"/>
</dbReference>
<keyword evidence="4" id="KW-0238">DNA-binding</keyword>
<organism evidence="8 9">
    <name type="scientific">Microbacterium sediminicola</name>
    <dbReference type="NCBI Taxonomy" id="415210"/>
    <lineage>
        <taxon>Bacteria</taxon>
        <taxon>Bacillati</taxon>
        <taxon>Actinomycetota</taxon>
        <taxon>Actinomycetes</taxon>
        <taxon>Micrococcales</taxon>
        <taxon>Microbacteriaceae</taxon>
        <taxon>Microbacterium</taxon>
    </lineage>
</organism>
<dbReference type="InterPro" id="IPR036388">
    <property type="entry name" value="WH-like_DNA-bd_sf"/>
</dbReference>
<comment type="similarity">
    <text evidence="1">In the C-terminal section; belongs to the class-I pyridoxal-phosphate-dependent aminotransferase family.</text>
</comment>
<evidence type="ECO:0000259" key="7">
    <source>
        <dbReference type="PROSITE" id="PS50949"/>
    </source>
</evidence>
<dbReference type="InterPro" id="IPR051446">
    <property type="entry name" value="HTH_trans_reg/aminotransferase"/>
</dbReference>
<keyword evidence="3" id="KW-0805">Transcription regulation</keyword>
<keyword evidence="8" id="KW-0032">Aminotransferase</keyword>
<dbReference type="SUPFAM" id="SSF53383">
    <property type="entry name" value="PLP-dependent transferases"/>
    <property type="match status" value="1"/>
</dbReference>
<sequence length="458" mass="47768">MNPVLARATFSAASPQAIAAELARLVNEGAIAPGERLPTVREVATELGVSPATVSAAWKALSQAGLIVSRGRAGSFVREPRREGVTPRVHGMAQHPGSPRLDLSVGTPDAALLPDMGAAFSRVSARAHTGSYHDSPVLPELGALLAEQWPSRAEAITVTDGALDAVSRVLEQVVHFGDRVAVEDPGFPYFFDLIDALGAVAVPVAVDADGIVPSSLAHALVSRPSAIVLQPRAQNPTGASMDRARAAELARLVRASRDGHRIVIVEDDHSGLIAAAPPVTLATWLPAQTVHVRSFSKSHGPDLRIAALGGPSWLIDRVVARRLLGPGWTSRALQSVLYDLLTDPVAVAVVDRARDTYRSRQLRLAEGLRRHGIQAPLADGVNITFPVAEERPALVHLAAEGIAAAGGAPFRATLEAGGATAAVSEVSAAASGPFVRLTVGLIPDDAAWVAPAIARALR</sequence>
<comment type="caution">
    <text evidence="8">The sequence shown here is derived from an EMBL/GenBank/DDBJ whole genome shotgun (WGS) entry which is preliminary data.</text>
</comment>
<evidence type="ECO:0000256" key="4">
    <source>
        <dbReference type="ARBA" id="ARBA00023125"/>
    </source>
</evidence>
<dbReference type="InterPro" id="IPR000524">
    <property type="entry name" value="Tscrpt_reg_HTH_GntR"/>
</dbReference>
<proteinExistence type="inferred from homology"/>
<evidence type="ECO:0000313" key="9">
    <source>
        <dbReference type="Proteomes" id="UP001501690"/>
    </source>
</evidence>
<dbReference type="GO" id="GO:0008483">
    <property type="term" value="F:transaminase activity"/>
    <property type="evidence" value="ECO:0007669"/>
    <property type="project" value="UniProtKB-KW"/>
</dbReference>
<dbReference type="CDD" id="cd07377">
    <property type="entry name" value="WHTH_GntR"/>
    <property type="match status" value="1"/>
</dbReference>
<name>A0ABN2IKV4_9MICO</name>
<feature type="domain" description="HTH gntR-type" evidence="7">
    <location>
        <begin position="12"/>
        <end position="80"/>
    </location>
</feature>
<dbReference type="PANTHER" id="PTHR46577:SF1">
    <property type="entry name" value="HTH-TYPE TRANSCRIPTIONAL REGULATORY PROTEIN GABR"/>
    <property type="match status" value="1"/>
</dbReference>
<reference evidence="8 9" key="1">
    <citation type="journal article" date="2019" name="Int. J. Syst. Evol. Microbiol.">
        <title>The Global Catalogue of Microorganisms (GCM) 10K type strain sequencing project: providing services to taxonomists for standard genome sequencing and annotation.</title>
        <authorList>
            <consortium name="The Broad Institute Genomics Platform"/>
            <consortium name="The Broad Institute Genome Sequencing Center for Infectious Disease"/>
            <person name="Wu L."/>
            <person name="Ma J."/>
        </authorList>
    </citation>
    <scope>NUCLEOTIDE SEQUENCE [LARGE SCALE GENOMIC DNA]</scope>
    <source>
        <strain evidence="8 9">JCM 15577</strain>
    </source>
</reference>
<dbReference type="SUPFAM" id="SSF46785">
    <property type="entry name" value="Winged helix' DNA-binding domain"/>
    <property type="match status" value="1"/>
</dbReference>
<dbReference type="InterPro" id="IPR036390">
    <property type="entry name" value="WH_DNA-bd_sf"/>
</dbReference>
<dbReference type="InterPro" id="IPR015424">
    <property type="entry name" value="PyrdxlP-dep_Trfase"/>
</dbReference>
<feature type="region of interest" description="Disordered" evidence="6">
    <location>
        <begin position="83"/>
        <end position="103"/>
    </location>
</feature>
<evidence type="ECO:0000256" key="1">
    <source>
        <dbReference type="ARBA" id="ARBA00005384"/>
    </source>
</evidence>
<dbReference type="InterPro" id="IPR015421">
    <property type="entry name" value="PyrdxlP-dep_Trfase_major"/>
</dbReference>
<evidence type="ECO:0000256" key="2">
    <source>
        <dbReference type="ARBA" id="ARBA00022898"/>
    </source>
</evidence>
<protein>
    <submittedName>
        <fullName evidence="8">Aminotransferase class I/II-fold pyridoxal phosphate-dependent enzyme</fullName>
    </submittedName>
</protein>
<evidence type="ECO:0000256" key="6">
    <source>
        <dbReference type="SAM" id="MobiDB-lite"/>
    </source>
</evidence>
<dbReference type="Gene3D" id="3.40.640.10">
    <property type="entry name" value="Type I PLP-dependent aspartate aminotransferase-like (Major domain)"/>
    <property type="match status" value="1"/>
</dbReference>
<gene>
    <name evidence="8" type="ORF">GCM10009808_26000</name>
</gene>
<dbReference type="EMBL" id="BAAAPL010000002">
    <property type="protein sequence ID" value="GAA1706781.1"/>
    <property type="molecule type" value="Genomic_DNA"/>
</dbReference>
<keyword evidence="9" id="KW-1185">Reference proteome</keyword>
<dbReference type="CDD" id="cd00609">
    <property type="entry name" value="AAT_like"/>
    <property type="match status" value="1"/>
</dbReference>
<dbReference type="Proteomes" id="UP001501690">
    <property type="component" value="Unassembled WGS sequence"/>
</dbReference>
<keyword evidence="2" id="KW-0663">Pyridoxal phosphate</keyword>
<evidence type="ECO:0000256" key="5">
    <source>
        <dbReference type="ARBA" id="ARBA00023163"/>
    </source>
</evidence>
<dbReference type="SMART" id="SM00345">
    <property type="entry name" value="HTH_GNTR"/>
    <property type="match status" value="1"/>
</dbReference>
<accession>A0ABN2IKV4</accession>
<keyword evidence="5" id="KW-0804">Transcription</keyword>
<evidence type="ECO:0000256" key="3">
    <source>
        <dbReference type="ARBA" id="ARBA00023015"/>
    </source>
</evidence>
<dbReference type="PROSITE" id="PS50949">
    <property type="entry name" value="HTH_GNTR"/>
    <property type="match status" value="1"/>
</dbReference>
<dbReference type="Gene3D" id="1.10.10.10">
    <property type="entry name" value="Winged helix-like DNA-binding domain superfamily/Winged helix DNA-binding domain"/>
    <property type="match status" value="1"/>
</dbReference>
<dbReference type="RefSeq" id="WP_344073348.1">
    <property type="nucleotide sequence ID" value="NZ_BAAAPL010000002.1"/>
</dbReference>
<keyword evidence="8" id="KW-0808">Transferase</keyword>
<evidence type="ECO:0000313" key="8">
    <source>
        <dbReference type="EMBL" id="GAA1706781.1"/>
    </source>
</evidence>
<dbReference type="InterPro" id="IPR004839">
    <property type="entry name" value="Aminotransferase_I/II_large"/>
</dbReference>
<dbReference type="PANTHER" id="PTHR46577">
    <property type="entry name" value="HTH-TYPE TRANSCRIPTIONAL REGULATORY PROTEIN GABR"/>
    <property type="match status" value="1"/>
</dbReference>
<dbReference type="Pfam" id="PF00155">
    <property type="entry name" value="Aminotran_1_2"/>
    <property type="match status" value="1"/>
</dbReference>